<sequence length="165" mass="18819">MQNFKFTPGTIIPAGYVIAIETWENDGDDYKTHFHFGCSEADTTFFALVKPLFESRHSKGNHYGNSSWSESIAVELVEILIDNPGLEPQFKKFLDLSSDVYDKETEEFDSGFDIDDLRDNVIDHISNYAVGYGSDFIRVVETIEVYHNPTEYVVPKLPLTFVEAF</sequence>
<gene>
    <name evidence="1" type="ORF">NPHMPGLK_00255</name>
</gene>
<organism evidence="1">
    <name type="scientific">Aeromonas phage vB_AehM_DM2</name>
    <dbReference type="NCBI Taxonomy" id="2973716"/>
    <lineage>
        <taxon>Viruses</taxon>
        <taxon>Duplodnaviria</taxon>
        <taxon>Heunggongvirae</taxon>
        <taxon>Uroviricota</taxon>
        <taxon>Caudoviricetes</taxon>
        <taxon>Pantevenvirales</taxon>
        <taxon>Straboviridae</taxon>
        <taxon>Biquartavirus</taxon>
    </lineage>
</organism>
<reference evidence="1" key="1">
    <citation type="submission" date="2022-09" db="EMBL/GenBank/DDBJ databases">
        <title>On Diversity and Genetic Richness: Insights on Aeromonad Phage Diversity through Physicochemical and Molecular Analysis.</title>
        <authorList>
            <person name="Papa D.M."/>
            <person name="Rousseau G."/>
            <person name="Tremblay D."/>
            <person name="Labrie S."/>
            <person name="Gutierrez T.A."/>
            <person name="Ramos J.D."/>
            <person name="Moineau S."/>
        </authorList>
    </citation>
    <scope>NUCLEOTIDE SEQUENCE</scope>
</reference>
<dbReference type="EMBL" id="OP380605">
    <property type="protein sequence ID" value="UYD60590.1"/>
    <property type="molecule type" value="Genomic_DNA"/>
</dbReference>
<name>A0AA94YSF9_9CAUD</name>
<evidence type="ECO:0000313" key="1">
    <source>
        <dbReference type="EMBL" id="UYD60590.1"/>
    </source>
</evidence>
<protein>
    <submittedName>
        <fullName evidence="1">Uncharacterized protein</fullName>
    </submittedName>
</protein>
<accession>A0AA94YSF9</accession>
<proteinExistence type="predicted"/>